<reference evidence="1" key="2">
    <citation type="journal article" date="2022" name="New Phytol.">
        <title>Evolutionary transition to the ectomycorrhizal habit in the genomes of a hyperdiverse lineage of mushroom-forming fungi.</title>
        <authorList>
            <person name="Looney B."/>
            <person name="Miyauchi S."/>
            <person name="Morin E."/>
            <person name="Drula E."/>
            <person name="Courty P.E."/>
            <person name="Kohler A."/>
            <person name="Kuo A."/>
            <person name="LaButti K."/>
            <person name="Pangilinan J."/>
            <person name="Lipzen A."/>
            <person name="Riley R."/>
            <person name="Andreopoulos W."/>
            <person name="He G."/>
            <person name="Johnson J."/>
            <person name="Nolan M."/>
            <person name="Tritt A."/>
            <person name="Barry K.W."/>
            <person name="Grigoriev I.V."/>
            <person name="Nagy L.G."/>
            <person name="Hibbett D."/>
            <person name="Henrissat B."/>
            <person name="Matheny P.B."/>
            <person name="Labbe J."/>
            <person name="Martin F.M."/>
        </authorList>
    </citation>
    <scope>NUCLEOTIDE SEQUENCE</scope>
    <source>
        <strain evidence="1">EC-137</strain>
    </source>
</reference>
<dbReference type="Proteomes" id="UP000814128">
    <property type="component" value="Unassembled WGS sequence"/>
</dbReference>
<comment type="caution">
    <text evidence="1">The sequence shown here is derived from an EMBL/GenBank/DDBJ whole genome shotgun (WGS) entry which is preliminary data.</text>
</comment>
<evidence type="ECO:0000313" key="1">
    <source>
        <dbReference type="EMBL" id="KAI0027962.1"/>
    </source>
</evidence>
<dbReference type="EMBL" id="MU273812">
    <property type="protein sequence ID" value="KAI0027962.1"/>
    <property type="molecule type" value="Genomic_DNA"/>
</dbReference>
<sequence>MPSLQHLPSELYAAILDRVPPEDVQHTNATLAIAAPRSPVPRIHTFNETRLRTADRVTLFCSYVRGAAPDELARIRRFSLETWTVDADVVVNALRRLTSVERLCLFIGSSFAPEHTEELVERPFERLRFLSIRFRPYVKKATYYQFLKGAYFDSTVLKMAAWPALADLETLSIVQDPLDVAIAPTNFAQPIVFFRLDPLSTLAHSPLAASITSLRLRLPRREFVRFLVDAPGALPSLRLLDLSTSRVRDADAVNLLANLPSLHALIIDDCDAVHGGDEQLAEEWAAFGRALALAGHQRMRARERVLKEYRETLGVVMPRLPQREKKAKKGRKGLATATVSLREKPEPSASTSTALPVVQEGDGGPLPEILERVRVVPPAPTLRALAVTPSAHIPASSHVAIVDEFRRGWAEGMTTLAAIRARLRVSAKQGNLKTKIRVMRFARPGEEGLEAPLDGLLDASEWDVEESANAVTGVPVLCLAGPRRDGAHAEGCPHPIGWETFGDDL</sequence>
<gene>
    <name evidence="1" type="ORF">K488DRAFT_90257</name>
</gene>
<proteinExistence type="predicted"/>
<reference evidence="1" key="1">
    <citation type="submission" date="2021-02" db="EMBL/GenBank/DDBJ databases">
        <authorList>
            <consortium name="DOE Joint Genome Institute"/>
            <person name="Ahrendt S."/>
            <person name="Looney B.P."/>
            <person name="Miyauchi S."/>
            <person name="Morin E."/>
            <person name="Drula E."/>
            <person name="Courty P.E."/>
            <person name="Chicoki N."/>
            <person name="Fauchery L."/>
            <person name="Kohler A."/>
            <person name="Kuo A."/>
            <person name="Labutti K."/>
            <person name="Pangilinan J."/>
            <person name="Lipzen A."/>
            <person name="Riley R."/>
            <person name="Andreopoulos W."/>
            <person name="He G."/>
            <person name="Johnson J."/>
            <person name="Barry K.W."/>
            <person name="Grigoriev I.V."/>
            <person name="Nagy L."/>
            <person name="Hibbett D."/>
            <person name="Henrissat B."/>
            <person name="Matheny P.B."/>
            <person name="Labbe J."/>
            <person name="Martin F."/>
        </authorList>
    </citation>
    <scope>NUCLEOTIDE SEQUENCE</scope>
    <source>
        <strain evidence="1">EC-137</strain>
    </source>
</reference>
<name>A0ACB8Q8E2_9AGAM</name>
<evidence type="ECO:0000313" key="2">
    <source>
        <dbReference type="Proteomes" id="UP000814128"/>
    </source>
</evidence>
<protein>
    <submittedName>
        <fullName evidence="1">Uncharacterized protein</fullName>
    </submittedName>
</protein>
<organism evidence="1 2">
    <name type="scientific">Vararia minispora EC-137</name>
    <dbReference type="NCBI Taxonomy" id="1314806"/>
    <lineage>
        <taxon>Eukaryota</taxon>
        <taxon>Fungi</taxon>
        <taxon>Dikarya</taxon>
        <taxon>Basidiomycota</taxon>
        <taxon>Agaricomycotina</taxon>
        <taxon>Agaricomycetes</taxon>
        <taxon>Russulales</taxon>
        <taxon>Lachnocladiaceae</taxon>
        <taxon>Vararia</taxon>
    </lineage>
</organism>
<keyword evidence="2" id="KW-1185">Reference proteome</keyword>
<accession>A0ACB8Q8E2</accession>